<dbReference type="SUPFAM" id="SSF52540">
    <property type="entry name" value="P-loop containing nucleoside triphosphate hydrolases"/>
    <property type="match status" value="1"/>
</dbReference>
<gene>
    <name evidence="1" type="ORF">UFOVP339_13</name>
    <name evidence="2" type="ORF">UFOVP807_28</name>
</gene>
<reference evidence="1" key="1">
    <citation type="submission" date="2020-04" db="EMBL/GenBank/DDBJ databases">
        <authorList>
            <person name="Chiriac C."/>
            <person name="Salcher M."/>
            <person name="Ghai R."/>
            <person name="Kavagutti S V."/>
        </authorList>
    </citation>
    <scope>NUCLEOTIDE SEQUENCE</scope>
</reference>
<dbReference type="EMBL" id="LR796757">
    <property type="protein sequence ID" value="CAB4163589.1"/>
    <property type="molecule type" value="Genomic_DNA"/>
</dbReference>
<proteinExistence type="predicted"/>
<protein>
    <submittedName>
        <fullName evidence="1">AAA domain containing protein</fullName>
    </submittedName>
</protein>
<evidence type="ECO:0000313" key="2">
    <source>
        <dbReference type="EMBL" id="CAB4163589.1"/>
    </source>
</evidence>
<organism evidence="1">
    <name type="scientific">uncultured Caudovirales phage</name>
    <dbReference type="NCBI Taxonomy" id="2100421"/>
    <lineage>
        <taxon>Viruses</taxon>
        <taxon>Duplodnaviria</taxon>
        <taxon>Heunggongvirae</taxon>
        <taxon>Uroviricota</taxon>
        <taxon>Caudoviricetes</taxon>
        <taxon>Peduoviridae</taxon>
        <taxon>Maltschvirus</taxon>
        <taxon>Maltschvirus maltsch</taxon>
    </lineage>
</organism>
<sequence length="286" mass="31650">MIRIIKADDRLKAVPKINIALFGPSGAGKTTQARTLDPKTTLFVDLEAGTLAIQDWAGDVLDVRATAQALGAHPWEIARALALYIGGHDPSDRDGAYSKAAYDQIHAMFSPHINLSKYQTVFVDSITVASRECFKWAQVQPEALSEKTGKPDTRGAYGLLGREMIRWLTHLQHAPMSIIVVGILDQEKDDLNRITWSPQIEGSKTGRELPGIFDQVLTIQNMKADDGTMYRAFVCQQQNPWGYPAKDRSGRLEILEAPDLGALIKKIREGKRLDVTITTTLPTKQS</sequence>
<dbReference type="InterPro" id="IPR027417">
    <property type="entry name" value="P-loop_NTPase"/>
</dbReference>
<dbReference type="Pfam" id="PF13479">
    <property type="entry name" value="AAA_24"/>
    <property type="match status" value="1"/>
</dbReference>
<dbReference type="EMBL" id="LR796355">
    <property type="protein sequence ID" value="CAB4139031.1"/>
    <property type="molecule type" value="Genomic_DNA"/>
</dbReference>
<evidence type="ECO:0000313" key="1">
    <source>
        <dbReference type="EMBL" id="CAB4139031.1"/>
    </source>
</evidence>
<name>A0A6J5LY42_9CAUD</name>
<accession>A0A6J5LY42</accession>